<comment type="caution">
    <text evidence="2">The sequence shown here is derived from an EMBL/GenBank/DDBJ whole genome shotgun (WGS) entry which is preliminary data.</text>
</comment>
<dbReference type="RefSeq" id="WP_268801785.1">
    <property type="nucleotide sequence ID" value="NZ_LQYS01000141.1"/>
</dbReference>
<protein>
    <submittedName>
        <fullName evidence="2">Uncharacterized protein</fullName>
    </submittedName>
</protein>
<gene>
    <name evidence="2" type="ORF">B4119_2463</name>
</gene>
<sequence length="41" mass="4604">MKQSASDVYIENVEEVQRNTRKKSGQAANKRKSSRIGHSGK</sequence>
<dbReference type="STRING" id="81408.B4119_2463"/>
<reference evidence="2 3" key="1">
    <citation type="submission" date="2016-01" db="EMBL/GenBank/DDBJ databases">
        <title>Draft Genome Sequences of Seven Thermophilic Sporeformers Isolated from Foods.</title>
        <authorList>
            <person name="Berendsen E.M."/>
            <person name="Wells-Bennik M.H."/>
            <person name="Krawcyk A.O."/>
            <person name="De Jong A."/>
            <person name="Holsappel S."/>
            <person name="Eijlander R.T."/>
            <person name="Kuipers O.P."/>
        </authorList>
    </citation>
    <scope>NUCLEOTIDE SEQUENCE [LARGE SCALE GENOMIC DNA]</scope>
    <source>
        <strain evidence="2 3">B4119</strain>
    </source>
</reference>
<dbReference type="Proteomes" id="UP000075455">
    <property type="component" value="Unassembled WGS sequence"/>
</dbReference>
<accession>A0A150KVJ8</accession>
<feature type="region of interest" description="Disordered" evidence="1">
    <location>
        <begin position="1"/>
        <end position="41"/>
    </location>
</feature>
<dbReference type="PATRIC" id="fig|81408.3.peg.2451"/>
<evidence type="ECO:0000256" key="1">
    <source>
        <dbReference type="SAM" id="MobiDB-lite"/>
    </source>
</evidence>
<dbReference type="AlphaFoldDB" id="A0A150KVJ8"/>
<organism evidence="2 3">
    <name type="scientific">Saccharococcus caldoxylosilyticus</name>
    <dbReference type="NCBI Taxonomy" id="81408"/>
    <lineage>
        <taxon>Bacteria</taxon>
        <taxon>Bacillati</taxon>
        <taxon>Bacillota</taxon>
        <taxon>Bacilli</taxon>
        <taxon>Bacillales</taxon>
        <taxon>Anoxybacillaceae</taxon>
        <taxon>Saccharococcus</taxon>
    </lineage>
</organism>
<name>A0A150KVJ8_9BACL</name>
<proteinExistence type="predicted"/>
<dbReference type="EMBL" id="LQYS01000141">
    <property type="protein sequence ID" value="KYD04060.1"/>
    <property type="molecule type" value="Genomic_DNA"/>
</dbReference>
<evidence type="ECO:0000313" key="2">
    <source>
        <dbReference type="EMBL" id="KYD04060.1"/>
    </source>
</evidence>
<feature type="compositionally biased region" description="Basic residues" evidence="1">
    <location>
        <begin position="19"/>
        <end position="41"/>
    </location>
</feature>
<evidence type="ECO:0000313" key="3">
    <source>
        <dbReference type="Proteomes" id="UP000075455"/>
    </source>
</evidence>